<keyword evidence="1" id="KW-0472">Membrane</keyword>
<keyword evidence="3" id="KW-1185">Reference proteome</keyword>
<keyword evidence="1" id="KW-1133">Transmembrane helix</keyword>
<comment type="caution">
    <text evidence="2">The sequence shown here is derived from an EMBL/GenBank/DDBJ whole genome shotgun (WGS) entry which is preliminary data.</text>
</comment>
<feature type="transmembrane region" description="Helical" evidence="1">
    <location>
        <begin position="355"/>
        <end position="376"/>
    </location>
</feature>
<evidence type="ECO:0000256" key="1">
    <source>
        <dbReference type="SAM" id="Phobius"/>
    </source>
</evidence>
<accession>A0AAE8N7L5</accession>
<keyword evidence="1" id="KW-0812">Transmembrane</keyword>
<gene>
    <name evidence="2" type="ORF">DNG_09046</name>
</gene>
<feature type="transmembrane region" description="Helical" evidence="1">
    <location>
        <begin position="382"/>
        <end position="403"/>
    </location>
</feature>
<protein>
    <submittedName>
        <fullName evidence="2">Uncharacterized protein</fullName>
    </submittedName>
</protein>
<proteinExistence type="predicted"/>
<evidence type="ECO:0000313" key="3">
    <source>
        <dbReference type="Proteomes" id="UP001187682"/>
    </source>
</evidence>
<dbReference type="Proteomes" id="UP001187682">
    <property type="component" value="Unassembled WGS sequence"/>
</dbReference>
<sequence length="409" mass="46696">MLLQKPNPDSMTPSCPCAKRQGIWLLGTCKQIHEEASPIFWAQNAFLFRTKRQFLSGVIWNLSAGMRKWIRHVVIVPHEARTNISRLSQELDVDEAPDAKPGHLWEGILQCSGLRTLQIYLGYTEGQAHHIKKIPHQLPKLESIRTCLLKFRAYNAPAGHVPVFDPRHARIPAISFLVSLPLPYKHLLGMQDVFADSQGCLEARLAHYILRSRTNHAITDVLGIPTQTVSTFQRRFNTGRHSHYPYAEVQRYINNPTVEILVEGGPCRVHITGLPLSRDDWEHALTRRARDRRLRTSWRSGFNDAEIQERFWSGMSRRTYMKDTVVSAVLITAPQFAAMLYHVCRVEMGHSGVPLPVMMIDVALGTFITMLWGLYLGRVPGLQWPAIIVEMSMGVWVIAFLAWSRYRGH</sequence>
<reference evidence="2" key="1">
    <citation type="submission" date="2018-03" db="EMBL/GenBank/DDBJ databases">
        <authorList>
            <person name="Guldener U."/>
        </authorList>
    </citation>
    <scope>NUCLEOTIDE SEQUENCE</scope>
</reference>
<feature type="transmembrane region" description="Helical" evidence="1">
    <location>
        <begin position="325"/>
        <end position="343"/>
    </location>
</feature>
<evidence type="ECO:0000313" key="2">
    <source>
        <dbReference type="EMBL" id="SPO06357.1"/>
    </source>
</evidence>
<dbReference type="AlphaFoldDB" id="A0AAE8N7L5"/>
<dbReference type="EMBL" id="ONZQ02000015">
    <property type="protein sequence ID" value="SPO06357.1"/>
    <property type="molecule type" value="Genomic_DNA"/>
</dbReference>
<organism evidence="2 3">
    <name type="scientific">Cephalotrichum gorgonifer</name>
    <dbReference type="NCBI Taxonomy" id="2041049"/>
    <lineage>
        <taxon>Eukaryota</taxon>
        <taxon>Fungi</taxon>
        <taxon>Dikarya</taxon>
        <taxon>Ascomycota</taxon>
        <taxon>Pezizomycotina</taxon>
        <taxon>Sordariomycetes</taxon>
        <taxon>Hypocreomycetidae</taxon>
        <taxon>Microascales</taxon>
        <taxon>Microascaceae</taxon>
        <taxon>Cephalotrichum</taxon>
    </lineage>
</organism>
<name>A0AAE8N7L5_9PEZI</name>